<evidence type="ECO:0000313" key="1">
    <source>
        <dbReference type="EMBL" id="RAK84311.1"/>
    </source>
</evidence>
<evidence type="ECO:0000313" key="2">
    <source>
        <dbReference type="Proteomes" id="UP000249748"/>
    </source>
</evidence>
<dbReference type="EMBL" id="KZ824576">
    <property type="protein sequence ID" value="RAK84311.1"/>
    <property type="molecule type" value="Genomic_DNA"/>
</dbReference>
<dbReference type="Proteomes" id="UP000249748">
    <property type="component" value="Unassembled WGS sequence"/>
</dbReference>
<name>A0ACD1I1G8_9EURO</name>
<reference evidence="1" key="1">
    <citation type="submission" date="2018-02" db="EMBL/GenBank/DDBJ databases">
        <title>The genomes of Aspergillus section Nigri reveals drivers in fungal speciation.</title>
        <authorList>
            <consortium name="DOE Joint Genome Institute"/>
            <person name="Vesth T.C."/>
            <person name="Nybo J."/>
            <person name="Theobald S."/>
            <person name="Brandl J."/>
            <person name="Frisvad J.C."/>
            <person name="Nielsen K.F."/>
            <person name="Lyhne E.K."/>
            <person name="Kogle M.E."/>
            <person name="Kuo A."/>
            <person name="Riley R."/>
            <person name="Clum A."/>
            <person name="Nolan M."/>
            <person name="Lipzen A."/>
            <person name="Salamov A."/>
            <person name="Henrissat B."/>
            <person name="Wiebenga A."/>
            <person name="De vries R.P."/>
            <person name="Grigoriev I.V."/>
            <person name="Mortensen U.H."/>
            <person name="Andersen M.R."/>
            <person name="Baker S.E."/>
        </authorList>
    </citation>
    <scope>NUCLEOTIDE SEQUENCE</scope>
    <source>
        <strain evidence="1">CBS 115574</strain>
    </source>
</reference>
<gene>
    <name evidence="1" type="ORF">BO79DRAFT_275841</name>
</gene>
<proteinExistence type="predicted"/>
<keyword evidence="2" id="KW-1185">Reference proteome</keyword>
<protein>
    <submittedName>
        <fullName evidence="1">Arginase/deacetylase</fullName>
    </submittedName>
</protein>
<organism evidence="1 2">
    <name type="scientific">Aspergillus costaricaensis CBS 115574</name>
    <dbReference type="NCBI Taxonomy" id="1448317"/>
    <lineage>
        <taxon>Eukaryota</taxon>
        <taxon>Fungi</taxon>
        <taxon>Dikarya</taxon>
        <taxon>Ascomycota</taxon>
        <taxon>Pezizomycotina</taxon>
        <taxon>Eurotiomycetes</taxon>
        <taxon>Eurotiomycetidae</taxon>
        <taxon>Eurotiales</taxon>
        <taxon>Aspergillaceae</taxon>
        <taxon>Aspergillus</taxon>
        <taxon>Aspergillus subgen. Circumdati</taxon>
    </lineage>
</organism>
<accession>A0ACD1I1G8</accession>
<sequence>MDPSKRHEPTAFTVASSPPATESPLSADDATASTQKLSYPSLHAMSLPPSSPGLSSAALLSPSDPPARAVATQAHPTPRRIPSSSSLADERRKSSPSLKKRSSTASLRSNRGASTSPRPSLSRHSSSSFGTSPTSAPATHPNMAKKAHRTASAEHSVAAAAAASIAAESFRKEVAWHQSAKPQSQTLVLVHDACYGHRFSRPRTSRAALNSIVERPERIQASVLGISAAYVRLARRHAGGTFAPHPDLNPQQLPVPPFHIRKTARKLSLSSPAVTHVHGSKWMEDLKTMCDAAESRLALNGKELVRPRSAGKDSAATNAPAFHEGDLYLCSESLSAFEGALGGVSDGVDAVMGPGPTKRAFVCIRPPGHHCSAGHPSGFCWINNVHVGISYAAMTHGLTHAAILDFDLHHGDGSQDIAWQQNHKAITAPRNAAAHRKTMVGYFSLHDINSYPCEMGEPEKVRNASVCIDKAHGQSIWNVHLEPWKSDKEFWDLYAAKYTVLIDKARAFLRMHTERLANTPNGPPPKAAIFISAGFDASEWEGAGMQRHQVNVPTEFYARFTADVVRMANEEGLGTDGRIISVLEGGYSNRALTSGVLSHLSGLGDAKGNTHDVDDRQIDRLASEMTDRLGLSDSAEGRSVTEPMYNSEWWSPGVLEELEALVYSPAAPVKPREKAVPTYLTTTQSFSAKVVNPPRDRRSTGSYSSPEPEAPSPPPPVGWATATHELCKVLVPTGRQTTSCRPEELNAEASRLRRERQTAADAASTSATTAAVAAAAAAAATATTTVSTTEDSRMKLRVRKPKPSLPASPPADTVKRPTARGSRRTTIDTAPDTASAVQTPGRVARRKSAGAGSAVSTPEPTGPRPASSAAVRKTSTSQSSTPRLSSNPNTPPVPRVPPAFLSAESEGSPNPDGTQDDLDSLTAGVRKLHIKLKVPSPEENAARERERERRAAEERKRAASKASSKTQTQTQTQTPKSPRKPAGRALSSASKAARSAAKPAPVAFQSDTEAKDEPSIVTPVTSSPLSVSKVESSTTNGWDRSEPEAAASMVMSPPLTPGRPPSALYSPPGMTLARDGLPVMMSSGVIPFAEAVRRDEQGEEQKEVFSIYGVFFPPYISTLTFPLHPSHSRTNPYSENPPKKCPQYPPRTKPPHQQQTPTSTPSAPTAPSQPATNSTSSHSAAPPARGHIVWNTEPKQRINARMPESHPHRPQPLHPHPQLSSNNRNPIYTPQINARISHAKLSLIPSLTLACDAISVGRSIVSDIG</sequence>